<dbReference type="PROSITE" id="PS51918">
    <property type="entry name" value="RADICAL_SAM"/>
    <property type="match status" value="1"/>
</dbReference>
<keyword evidence="3" id="KW-1185">Reference proteome</keyword>
<dbReference type="InterPro" id="IPR007197">
    <property type="entry name" value="rSAM"/>
</dbReference>
<dbReference type="CDD" id="cd01335">
    <property type="entry name" value="Radical_SAM"/>
    <property type="match status" value="1"/>
</dbReference>
<dbReference type="GO" id="GO:0051536">
    <property type="term" value="F:iron-sulfur cluster binding"/>
    <property type="evidence" value="ECO:0007669"/>
    <property type="project" value="InterPro"/>
</dbReference>
<accession>E1R306</accession>
<dbReference type="InterPro" id="IPR023404">
    <property type="entry name" value="rSAM_horseshoe"/>
</dbReference>
<dbReference type="SFLD" id="SFLDG01082">
    <property type="entry name" value="B12-binding_domain_containing"/>
    <property type="match status" value="1"/>
</dbReference>
<dbReference type="InterPro" id="IPR006638">
    <property type="entry name" value="Elp3/MiaA/NifB-like_rSAM"/>
</dbReference>
<dbReference type="Gene3D" id="3.80.30.20">
    <property type="entry name" value="tm_1862 like domain"/>
    <property type="match status" value="1"/>
</dbReference>
<dbReference type="EMBL" id="CP002116">
    <property type="protein sequence ID" value="ADK81192.1"/>
    <property type="molecule type" value="Genomic_DNA"/>
</dbReference>
<dbReference type="eggNOG" id="COG1032">
    <property type="taxonomic scope" value="Bacteria"/>
</dbReference>
<sequence length="845" mass="94335">MKHSNLIIPEKDLRGILHQVLQPGRYVGGEYGMIRKELAGLYRVGICFPDLYEIGMSNNAVKILYGSLNALEHVACERVFAPAFDFEEELLVHSIPLFTLENGIPLNRLDLLGISIGYELSATTILHVLHAGGVALHSKERREGDPIVIAGGPAVTNPTPFGAFFDGVFIGEAESVFSNLVSQLADAKKQGADRDSLISLLRASKHIWYPEKSEMTIRASWQGFGTASLGPVPVPNIKVVQDHGVVEIMRGCPNGCRFCHAGYFYRQKREKPLEHILEEVEFLVRCAGYREITLSSLSSGDYSHIHQLITLLNQRYASDGVSFSLPSLKVNSFTLPLLQEISRVRKSGLTFAIEVPGDNAQKTINKSVPIEQVIDILRTAKQSGWRLAKFYFMIGLPIGNAENEVDLIGDYIEEIQQSVRMPINVNVGTFIPKPHTPFQWSRQLHEEEASEKLQRLKGRFRRGPVKLNYHDPFISTLEGVLSRGDARVGALIEQAFKRGAGLDAWEEHVKRDLWRDLFANSGWNITKEILEEKSLDESLPWDSIDLGVGKGFLKREKKQAKEAVLTSICSVPCDHNCGICVSDVSIVETEASVTGPEPQNSSIKERSIENESQLTLLCRFSKTGKASFLSHINTMTIFERSFQRAQIRLAFSQGFNPKPKLSFANPLMLGVESNAEYLMVNILLDSDDEKKEREDGFLGLVRKLNNVLPDGFAVSMCSEVYAPPAGEKKVSLMAAYGGSVYTIEAERNDRLNLLYDYLKAALPSGSSVNWEKESLRLYLADTGRKDGNLRYYMEGFSQEAKNFFPEFIVTRTATLTRKRNDKGRGGGSPESELISYEQFFSAFPS</sequence>
<dbReference type="NCBIfam" id="TIGR03936">
    <property type="entry name" value="sam_1_link_chp"/>
    <property type="match status" value="1"/>
</dbReference>
<gene>
    <name evidence="2" type="ordered locus">Spirs_2070</name>
</gene>
<dbReference type="InterPro" id="IPR045784">
    <property type="entry name" value="Radical_SAM_N2"/>
</dbReference>
<dbReference type="PANTHER" id="PTHR42731">
    <property type="entry name" value="SLL1084 PROTEIN"/>
    <property type="match status" value="1"/>
</dbReference>
<dbReference type="PANTHER" id="PTHR42731:SF1">
    <property type="entry name" value="RADICAL SAM DOMAIN PROTEIN"/>
    <property type="match status" value="1"/>
</dbReference>
<reference evidence="2 3" key="1">
    <citation type="journal article" date="2010" name="Stand. Genomic Sci.">
        <title>Complete genome sequence of Spirochaeta smaragdinae type strain (SEBR 4228).</title>
        <authorList>
            <person name="Mavromatis K."/>
            <person name="Yasawong M."/>
            <person name="Chertkov O."/>
            <person name="Lapidus A."/>
            <person name="Lucas S."/>
            <person name="Nolan M."/>
            <person name="Del Rio T.G."/>
            <person name="Tice H."/>
            <person name="Cheng J.F."/>
            <person name="Pitluck S."/>
            <person name="Liolios K."/>
            <person name="Ivanova N."/>
            <person name="Tapia R."/>
            <person name="Han C."/>
            <person name="Bruce D."/>
            <person name="Goodwin L."/>
            <person name="Pati A."/>
            <person name="Chen A."/>
            <person name="Palaniappan K."/>
            <person name="Land M."/>
            <person name="Hauser L."/>
            <person name="Chang Y.J."/>
            <person name="Jeffries C.D."/>
            <person name="Detter J.C."/>
            <person name="Rohde M."/>
            <person name="Brambilla E."/>
            <person name="Spring S."/>
            <person name="Goker M."/>
            <person name="Sikorski J."/>
            <person name="Woyke T."/>
            <person name="Bristow J."/>
            <person name="Eisen J.A."/>
            <person name="Markowitz V."/>
            <person name="Hugenholtz P."/>
            <person name="Klenk H.P."/>
            <person name="Kyrpides N.C."/>
        </authorList>
    </citation>
    <scope>NUCLEOTIDE SEQUENCE [LARGE SCALE GENOMIC DNA]</scope>
    <source>
        <strain evidence="3">DSM 11293 / JCM 15392 / SEBR 4228</strain>
    </source>
</reference>
<dbReference type="RefSeq" id="WP_013254656.1">
    <property type="nucleotide sequence ID" value="NC_014364.1"/>
</dbReference>
<dbReference type="CDD" id="cd02065">
    <property type="entry name" value="B12-binding_like"/>
    <property type="match status" value="1"/>
</dbReference>
<evidence type="ECO:0000313" key="2">
    <source>
        <dbReference type="EMBL" id="ADK81192.1"/>
    </source>
</evidence>
<dbReference type="GO" id="GO:0003824">
    <property type="term" value="F:catalytic activity"/>
    <property type="evidence" value="ECO:0007669"/>
    <property type="project" value="InterPro"/>
</dbReference>
<dbReference type="Pfam" id="PF04055">
    <property type="entry name" value="Radical_SAM"/>
    <property type="match status" value="1"/>
</dbReference>
<dbReference type="SMART" id="SM00729">
    <property type="entry name" value="Elp3"/>
    <property type="match status" value="1"/>
</dbReference>
<evidence type="ECO:0000259" key="1">
    <source>
        <dbReference type="PROSITE" id="PS51918"/>
    </source>
</evidence>
<name>E1R306_SEDSS</name>
<dbReference type="Proteomes" id="UP000002318">
    <property type="component" value="Chromosome"/>
</dbReference>
<dbReference type="OrthoDB" id="9806827at2"/>
<feature type="domain" description="Radical SAM core" evidence="1">
    <location>
        <begin position="238"/>
        <end position="466"/>
    </location>
</feature>
<evidence type="ECO:0000313" key="3">
    <source>
        <dbReference type="Proteomes" id="UP000002318"/>
    </source>
</evidence>
<dbReference type="HOGENOM" id="CLU_011543_2_2_12"/>
<dbReference type="InterPro" id="IPR018768">
    <property type="entry name" value="DUF2344"/>
</dbReference>
<dbReference type="AlphaFoldDB" id="E1R306"/>
<dbReference type="SUPFAM" id="SSF102114">
    <property type="entry name" value="Radical SAM enzymes"/>
    <property type="match status" value="1"/>
</dbReference>
<dbReference type="InterPro" id="IPR058240">
    <property type="entry name" value="rSAM_sf"/>
</dbReference>
<dbReference type="eggNOG" id="COG5011">
    <property type="taxonomic scope" value="Bacteria"/>
</dbReference>
<dbReference type="Pfam" id="PF10105">
    <property type="entry name" value="DUF2344"/>
    <property type="match status" value="1"/>
</dbReference>
<dbReference type="Pfam" id="PF19864">
    <property type="entry name" value="Radical_SAM_N2"/>
    <property type="match status" value="1"/>
</dbReference>
<organism evidence="2 3">
    <name type="scientific">Sediminispirochaeta smaragdinae (strain DSM 11293 / JCM 15392 / SEBR 4228)</name>
    <name type="common">Spirochaeta smaragdinae</name>
    <dbReference type="NCBI Taxonomy" id="573413"/>
    <lineage>
        <taxon>Bacteria</taxon>
        <taxon>Pseudomonadati</taxon>
        <taxon>Spirochaetota</taxon>
        <taxon>Spirochaetia</taxon>
        <taxon>Spirochaetales</taxon>
        <taxon>Spirochaetaceae</taxon>
        <taxon>Sediminispirochaeta</taxon>
    </lineage>
</organism>
<dbReference type="KEGG" id="ssm:Spirs_2070"/>
<proteinExistence type="predicted"/>
<dbReference type="STRING" id="573413.Spirs_2070"/>
<dbReference type="SFLD" id="SFLDS00029">
    <property type="entry name" value="Radical_SAM"/>
    <property type="match status" value="1"/>
</dbReference>
<protein>
    <submittedName>
        <fullName evidence="2">Radical SAM domain protein</fullName>
    </submittedName>
</protein>